<evidence type="ECO:0000313" key="8">
    <source>
        <dbReference type="Proteomes" id="UP001596142"/>
    </source>
</evidence>
<keyword evidence="3 6" id="KW-0812">Transmembrane</keyword>
<feature type="transmembrane region" description="Helical" evidence="6">
    <location>
        <begin position="228"/>
        <end position="245"/>
    </location>
</feature>
<feature type="transmembrane region" description="Helical" evidence="6">
    <location>
        <begin position="318"/>
        <end position="339"/>
    </location>
</feature>
<protein>
    <submittedName>
        <fullName evidence="7">Branched-chain amino acid ABC transporter permease</fullName>
    </submittedName>
</protein>
<feature type="transmembrane region" description="Helical" evidence="6">
    <location>
        <begin position="77"/>
        <end position="95"/>
    </location>
</feature>
<dbReference type="CDD" id="cd06581">
    <property type="entry name" value="TM_PBP1_LivM_like"/>
    <property type="match status" value="1"/>
</dbReference>
<evidence type="ECO:0000256" key="5">
    <source>
        <dbReference type="ARBA" id="ARBA00023136"/>
    </source>
</evidence>
<keyword evidence="2" id="KW-1003">Cell membrane</keyword>
<evidence type="ECO:0000256" key="1">
    <source>
        <dbReference type="ARBA" id="ARBA00004651"/>
    </source>
</evidence>
<organism evidence="7 8">
    <name type="scientific">Thalassorhabdus alkalitolerans</name>
    <dbReference type="NCBI Taxonomy" id="2282697"/>
    <lineage>
        <taxon>Bacteria</taxon>
        <taxon>Bacillati</taxon>
        <taxon>Bacillota</taxon>
        <taxon>Bacilli</taxon>
        <taxon>Bacillales</taxon>
        <taxon>Bacillaceae</taxon>
        <taxon>Thalassorhabdus</taxon>
    </lineage>
</organism>
<feature type="transmembrane region" description="Helical" evidence="6">
    <location>
        <begin position="130"/>
        <end position="151"/>
    </location>
</feature>
<dbReference type="Pfam" id="PF02653">
    <property type="entry name" value="BPD_transp_2"/>
    <property type="match status" value="1"/>
</dbReference>
<dbReference type="Proteomes" id="UP001596142">
    <property type="component" value="Unassembled WGS sequence"/>
</dbReference>
<keyword evidence="5 6" id="KW-0472">Membrane</keyword>
<evidence type="ECO:0000256" key="6">
    <source>
        <dbReference type="SAM" id="Phobius"/>
    </source>
</evidence>
<dbReference type="EMBL" id="JBHSOZ010000005">
    <property type="protein sequence ID" value="MFC5713601.1"/>
    <property type="molecule type" value="Genomic_DNA"/>
</dbReference>
<comment type="caution">
    <text evidence="7">The sequence shown here is derived from an EMBL/GenBank/DDBJ whole genome shotgun (WGS) entry which is preliminary data.</text>
</comment>
<keyword evidence="8" id="KW-1185">Reference proteome</keyword>
<evidence type="ECO:0000313" key="7">
    <source>
        <dbReference type="EMBL" id="MFC5713601.1"/>
    </source>
</evidence>
<keyword evidence="4 6" id="KW-1133">Transmembrane helix</keyword>
<feature type="transmembrane region" description="Helical" evidence="6">
    <location>
        <begin position="51"/>
        <end position="70"/>
    </location>
</feature>
<dbReference type="InterPro" id="IPR001851">
    <property type="entry name" value="ABC_transp_permease"/>
</dbReference>
<gene>
    <name evidence="7" type="ORF">ACFPU1_12480</name>
</gene>
<dbReference type="InterPro" id="IPR043428">
    <property type="entry name" value="LivM-like"/>
</dbReference>
<evidence type="ECO:0000256" key="4">
    <source>
        <dbReference type="ARBA" id="ARBA00022989"/>
    </source>
</evidence>
<feature type="transmembrane region" description="Helical" evidence="6">
    <location>
        <begin position="265"/>
        <end position="297"/>
    </location>
</feature>
<comment type="subcellular location">
    <subcellularLocation>
        <location evidence="1">Cell membrane</location>
        <topology evidence="1">Multi-pass membrane protein</topology>
    </subcellularLocation>
</comment>
<name>A0ABW0YPC3_9BACI</name>
<evidence type="ECO:0000256" key="2">
    <source>
        <dbReference type="ARBA" id="ARBA00022475"/>
    </source>
</evidence>
<accession>A0ABW0YPC3</accession>
<reference evidence="8" key="1">
    <citation type="journal article" date="2019" name="Int. J. Syst. Evol. Microbiol.">
        <title>The Global Catalogue of Microorganisms (GCM) 10K type strain sequencing project: providing services to taxonomists for standard genome sequencing and annotation.</title>
        <authorList>
            <consortium name="The Broad Institute Genomics Platform"/>
            <consortium name="The Broad Institute Genome Sequencing Center for Infectious Disease"/>
            <person name="Wu L."/>
            <person name="Ma J."/>
        </authorList>
    </citation>
    <scope>NUCLEOTIDE SEQUENCE [LARGE SCALE GENOMIC DNA]</scope>
    <source>
        <strain evidence="8">CECT 7184</strain>
    </source>
</reference>
<dbReference type="PANTHER" id="PTHR30482:SF5">
    <property type="entry name" value="ABC TRANSPORTER PERMEASE PROTEIN"/>
    <property type="match status" value="1"/>
</dbReference>
<evidence type="ECO:0000256" key="3">
    <source>
        <dbReference type="ARBA" id="ARBA00022692"/>
    </source>
</evidence>
<proteinExistence type="predicted"/>
<feature type="transmembrane region" description="Helical" evidence="6">
    <location>
        <begin position="101"/>
        <end position="123"/>
    </location>
</feature>
<dbReference type="PANTHER" id="PTHR30482">
    <property type="entry name" value="HIGH-AFFINITY BRANCHED-CHAIN AMINO ACID TRANSPORT SYSTEM PERMEASE"/>
    <property type="match status" value="1"/>
</dbReference>
<sequence length="353" mass="38102">MRNPFVMECGNYKTKYNHDMALFTIPRVKMRMILLIALFALVPLFTSNYVVGLATLCLIASIGAIGLNILTGFTGQISIGVGAFLGVGGYTSAILTTSLGLSFWLAVPAAGLVTAFVGGIFGIPSLRLKGLYLAIATLAAQVIILFVISRWDGLTGGTSGMVLQRPSIGGYTLMSASSYYYLCLVILLFTTIFSLNLFRTRTGRAFMAVRDQDVAAQIMGINLFNYKVIAFAISSFFVGIAGALMGHYTMIVSPELYSIDVSIQYLAMILVGGLGSILGAILGAFFITLMPVGLSYFTEVLSVFLPNAGHQLAAIQEIAFGAVIILFLIFEPGGLAHIWSNIRNYFKLWPFTY</sequence>
<feature type="transmembrane region" description="Helical" evidence="6">
    <location>
        <begin position="179"/>
        <end position="198"/>
    </location>
</feature>
<dbReference type="RefSeq" id="WP_054635592.1">
    <property type="nucleotide sequence ID" value="NZ_JBHSOZ010000005.1"/>
</dbReference>
<feature type="transmembrane region" description="Helical" evidence="6">
    <location>
        <begin position="28"/>
        <end position="45"/>
    </location>
</feature>